<evidence type="ECO:0000259" key="2">
    <source>
        <dbReference type="Pfam" id="PF12776"/>
    </source>
</evidence>
<protein>
    <recommendedName>
        <fullName evidence="2">Myb/SANT-like domain-containing protein</fullName>
    </recommendedName>
</protein>
<feature type="compositionally biased region" description="Polar residues" evidence="1">
    <location>
        <begin position="192"/>
        <end position="213"/>
    </location>
</feature>
<dbReference type="AlphaFoldDB" id="A0AAD4S4Q4"/>
<dbReference type="InterPro" id="IPR024752">
    <property type="entry name" value="Myb/SANT-like_dom"/>
</dbReference>
<evidence type="ECO:0000256" key="1">
    <source>
        <dbReference type="SAM" id="MobiDB-lite"/>
    </source>
</evidence>
<dbReference type="Pfam" id="PF12776">
    <property type="entry name" value="Myb_DNA-bind_3"/>
    <property type="match status" value="1"/>
</dbReference>
<accession>A0AAD4S4Q4</accession>
<dbReference type="EMBL" id="JAJJMB010014260">
    <property type="protein sequence ID" value="KAI3861573.1"/>
    <property type="molecule type" value="Genomic_DNA"/>
</dbReference>
<comment type="caution">
    <text evidence="3">The sequence shown here is derived from an EMBL/GenBank/DDBJ whole genome shotgun (WGS) entry which is preliminary data.</text>
</comment>
<dbReference type="PANTHER" id="PTHR46929:SF3">
    <property type="entry name" value="MYB_SANT-LIKE DOMAIN-CONTAINING PROTEIN"/>
    <property type="match status" value="1"/>
</dbReference>
<reference evidence="3" key="1">
    <citation type="submission" date="2022-04" db="EMBL/GenBank/DDBJ databases">
        <title>A functionally conserved STORR gene fusion in Papaver species that diverged 16.8 million years ago.</title>
        <authorList>
            <person name="Catania T."/>
        </authorList>
    </citation>
    <scope>NUCLEOTIDE SEQUENCE</scope>
    <source>
        <strain evidence="3">S-188037</strain>
    </source>
</reference>
<evidence type="ECO:0000313" key="4">
    <source>
        <dbReference type="Proteomes" id="UP001202328"/>
    </source>
</evidence>
<dbReference type="PANTHER" id="PTHR46929">
    <property type="entry name" value="EXPRESSED PROTEIN"/>
    <property type="match status" value="1"/>
</dbReference>
<feature type="domain" description="Myb/SANT-like" evidence="2">
    <location>
        <begin position="16"/>
        <end position="109"/>
    </location>
</feature>
<dbReference type="Proteomes" id="UP001202328">
    <property type="component" value="Unassembled WGS sequence"/>
</dbReference>
<proteinExistence type="predicted"/>
<gene>
    <name evidence="3" type="ORF">MKW98_000525</name>
</gene>
<organism evidence="3 4">
    <name type="scientific">Papaver atlanticum</name>
    <dbReference type="NCBI Taxonomy" id="357466"/>
    <lineage>
        <taxon>Eukaryota</taxon>
        <taxon>Viridiplantae</taxon>
        <taxon>Streptophyta</taxon>
        <taxon>Embryophyta</taxon>
        <taxon>Tracheophyta</taxon>
        <taxon>Spermatophyta</taxon>
        <taxon>Magnoliopsida</taxon>
        <taxon>Ranunculales</taxon>
        <taxon>Papaveraceae</taxon>
        <taxon>Papaveroideae</taxon>
        <taxon>Papaver</taxon>
    </lineage>
</organism>
<sequence>MEKSNGKEKGLKNLVWTHQMGRVLIDTLTEQLASGNKGDTGWKGSSYREVVKRMDQELQLTISVDNVRNRLKIWRNHFIAVKECLSHTGFEWDDALKRITASHAVWDEHLKTNKKHAVYRTKHFANWDEIVPLVCHDQVVRNQGKTANGCNEIGIVGDKSVNEESPGTGNNLSIEDTIENDANLLGDDTPKLTPSPNTSSLMSQGGSDPSQGRNGLLKRKRITKGKSDIASALESIAESMKRVADAMVERTKTKTVDVNELLRELRKVPGSNSMVLFEVAEYIMSDFQRTSLFLALTVEERKMWLTKRFPLQMVCQP</sequence>
<evidence type="ECO:0000313" key="3">
    <source>
        <dbReference type="EMBL" id="KAI3861573.1"/>
    </source>
</evidence>
<keyword evidence="4" id="KW-1185">Reference proteome</keyword>
<feature type="region of interest" description="Disordered" evidence="1">
    <location>
        <begin position="183"/>
        <end position="217"/>
    </location>
</feature>
<name>A0AAD4S4Q4_9MAGN</name>